<keyword evidence="7 14" id="KW-0547">Nucleotide-binding</keyword>
<dbReference type="SUPFAM" id="SSF51984">
    <property type="entry name" value="MurCD N-terminal domain"/>
    <property type="match status" value="1"/>
</dbReference>
<dbReference type="Pfam" id="PF02875">
    <property type="entry name" value="Mur_ligase_C"/>
    <property type="match status" value="1"/>
</dbReference>
<dbReference type="InterPro" id="IPR050061">
    <property type="entry name" value="MurCDEF_pg_biosynth"/>
</dbReference>
<keyword evidence="10 14" id="KW-0573">Peptidoglycan synthesis</keyword>
<keyword evidence="4 14" id="KW-0963">Cytoplasm</keyword>
<feature type="domain" description="Mur ligase central" evidence="17">
    <location>
        <begin position="112"/>
        <end position="292"/>
    </location>
</feature>
<dbReference type="InterPro" id="IPR005758">
    <property type="entry name" value="UDP-N-AcMur_Ala_ligase_MurC"/>
</dbReference>
<dbReference type="Pfam" id="PF08245">
    <property type="entry name" value="Mur_ligase_M"/>
    <property type="match status" value="1"/>
</dbReference>
<evidence type="ECO:0000259" key="17">
    <source>
        <dbReference type="Pfam" id="PF08245"/>
    </source>
</evidence>
<feature type="domain" description="Mur ligase C-terminal" evidence="16">
    <location>
        <begin position="314"/>
        <end position="411"/>
    </location>
</feature>
<evidence type="ECO:0000256" key="7">
    <source>
        <dbReference type="ARBA" id="ARBA00022741"/>
    </source>
</evidence>
<dbReference type="HAMAP" id="MF_00046">
    <property type="entry name" value="MurC"/>
    <property type="match status" value="1"/>
</dbReference>
<evidence type="ECO:0000256" key="13">
    <source>
        <dbReference type="ARBA" id="ARBA00047833"/>
    </source>
</evidence>
<dbReference type="SUPFAM" id="SSF53244">
    <property type="entry name" value="MurD-like peptide ligases, peptide-binding domain"/>
    <property type="match status" value="1"/>
</dbReference>
<dbReference type="GO" id="GO:0008360">
    <property type="term" value="P:regulation of cell shape"/>
    <property type="evidence" value="ECO:0007669"/>
    <property type="project" value="UniProtKB-KW"/>
</dbReference>
<dbReference type="Gene3D" id="3.40.50.720">
    <property type="entry name" value="NAD(P)-binding Rossmann-like Domain"/>
    <property type="match status" value="1"/>
</dbReference>
<dbReference type="Proteomes" id="UP000030103">
    <property type="component" value="Unassembled WGS sequence"/>
</dbReference>
<evidence type="ECO:0000256" key="8">
    <source>
        <dbReference type="ARBA" id="ARBA00022840"/>
    </source>
</evidence>
<comment type="caution">
    <text evidence="18">The sequence shown here is derived from an EMBL/GenBank/DDBJ whole genome shotgun (WGS) entry which is preliminary data.</text>
</comment>
<evidence type="ECO:0000256" key="9">
    <source>
        <dbReference type="ARBA" id="ARBA00022960"/>
    </source>
</evidence>
<dbReference type="AlphaFoldDB" id="A0A0A2E327"/>
<dbReference type="GO" id="GO:0008763">
    <property type="term" value="F:UDP-N-acetylmuramate-L-alanine ligase activity"/>
    <property type="evidence" value="ECO:0007669"/>
    <property type="project" value="UniProtKB-UniRule"/>
</dbReference>
<accession>A0A0A2E327</accession>
<organism evidence="18 19">
    <name type="scientific">Porphyromonas macacae</name>
    <dbReference type="NCBI Taxonomy" id="28115"/>
    <lineage>
        <taxon>Bacteria</taxon>
        <taxon>Pseudomonadati</taxon>
        <taxon>Bacteroidota</taxon>
        <taxon>Bacteroidia</taxon>
        <taxon>Bacteroidales</taxon>
        <taxon>Porphyromonadaceae</taxon>
        <taxon>Porphyromonas</taxon>
    </lineage>
</organism>
<dbReference type="OrthoDB" id="9804126at2"/>
<dbReference type="Gene3D" id="3.40.1190.10">
    <property type="entry name" value="Mur-like, catalytic domain"/>
    <property type="match status" value="1"/>
</dbReference>
<keyword evidence="12 14" id="KW-0961">Cell wall biogenesis/degradation</keyword>
<evidence type="ECO:0000313" key="19">
    <source>
        <dbReference type="Proteomes" id="UP000030103"/>
    </source>
</evidence>
<dbReference type="EC" id="6.3.2.8" evidence="3 14"/>
<name>A0A0A2E327_9PORP</name>
<dbReference type="EMBL" id="JRFA01000023">
    <property type="protein sequence ID" value="KGN73313.1"/>
    <property type="molecule type" value="Genomic_DNA"/>
</dbReference>
<evidence type="ECO:0000256" key="11">
    <source>
        <dbReference type="ARBA" id="ARBA00023306"/>
    </source>
</evidence>
<evidence type="ECO:0000259" key="16">
    <source>
        <dbReference type="Pfam" id="PF02875"/>
    </source>
</evidence>
<dbReference type="GO" id="GO:0005737">
    <property type="term" value="C:cytoplasm"/>
    <property type="evidence" value="ECO:0007669"/>
    <property type="project" value="UniProtKB-SubCell"/>
</dbReference>
<dbReference type="NCBIfam" id="TIGR01082">
    <property type="entry name" value="murC"/>
    <property type="match status" value="1"/>
</dbReference>
<keyword evidence="6 14" id="KW-0132">Cell division</keyword>
<dbReference type="InterPro" id="IPR036565">
    <property type="entry name" value="Mur-like_cat_sf"/>
</dbReference>
<dbReference type="SUPFAM" id="SSF53623">
    <property type="entry name" value="MurD-like peptide ligases, catalytic domain"/>
    <property type="match status" value="1"/>
</dbReference>
<dbReference type="GO" id="GO:0051301">
    <property type="term" value="P:cell division"/>
    <property type="evidence" value="ECO:0007669"/>
    <property type="project" value="UniProtKB-KW"/>
</dbReference>
<reference evidence="18 19" key="1">
    <citation type="submission" date="2014-09" db="EMBL/GenBank/DDBJ databases">
        <title>Draft Genome Sequence of Porphyromonas macacae COT-192_OH2859.</title>
        <authorList>
            <person name="Wallis C."/>
            <person name="Deusch O."/>
            <person name="O'Flynn C."/>
            <person name="Davis I."/>
            <person name="Horsfall A."/>
            <person name="Kirkwood N."/>
            <person name="Harris S."/>
            <person name="Eisen J.A."/>
            <person name="Coil D.A."/>
            <person name="Darling A.E."/>
            <person name="Jospin G."/>
            <person name="Alexiev A."/>
        </authorList>
    </citation>
    <scope>NUCLEOTIDE SEQUENCE [LARGE SCALE GENOMIC DNA]</scope>
    <source>
        <strain evidence="19">COT-192 OH2859</strain>
    </source>
</reference>
<comment type="pathway">
    <text evidence="2 14">Cell wall biogenesis; peptidoglycan biosynthesis.</text>
</comment>
<evidence type="ECO:0000256" key="4">
    <source>
        <dbReference type="ARBA" id="ARBA00022490"/>
    </source>
</evidence>
<evidence type="ECO:0000256" key="10">
    <source>
        <dbReference type="ARBA" id="ARBA00022984"/>
    </source>
</evidence>
<dbReference type="GO" id="GO:0071555">
    <property type="term" value="P:cell wall organization"/>
    <property type="evidence" value="ECO:0007669"/>
    <property type="project" value="UniProtKB-KW"/>
</dbReference>
<dbReference type="InterPro" id="IPR004101">
    <property type="entry name" value="Mur_ligase_C"/>
</dbReference>
<evidence type="ECO:0000256" key="2">
    <source>
        <dbReference type="ARBA" id="ARBA00004752"/>
    </source>
</evidence>
<comment type="function">
    <text evidence="14">Cell wall formation.</text>
</comment>
<evidence type="ECO:0000256" key="1">
    <source>
        <dbReference type="ARBA" id="ARBA00004496"/>
    </source>
</evidence>
<keyword evidence="11 14" id="KW-0131">Cell cycle</keyword>
<keyword evidence="9 14" id="KW-0133">Cell shape</keyword>
<evidence type="ECO:0000256" key="3">
    <source>
        <dbReference type="ARBA" id="ARBA00012211"/>
    </source>
</evidence>
<gene>
    <name evidence="14" type="primary">murC</name>
    <name evidence="18" type="ORF">HQ47_07495</name>
</gene>
<dbReference type="RefSeq" id="WP_036874438.1">
    <property type="nucleotide sequence ID" value="NZ_JBGYTE010000050.1"/>
</dbReference>
<feature type="domain" description="Mur ligase N-terminal catalytic" evidence="15">
    <location>
        <begin position="4"/>
        <end position="105"/>
    </location>
</feature>
<evidence type="ECO:0000259" key="15">
    <source>
        <dbReference type="Pfam" id="PF01225"/>
    </source>
</evidence>
<feature type="binding site" evidence="14">
    <location>
        <begin position="114"/>
        <end position="120"/>
    </location>
    <ligand>
        <name>ATP</name>
        <dbReference type="ChEBI" id="CHEBI:30616"/>
    </ligand>
</feature>
<sequence>MKQVYFIGIGGIGMSALARYFHAKGYRVSGYDLTPSPLIEALISEGIQVTFDDAVDAIVPQIPKREETTVVYTPAVPSSHPQLRYFIEQGYRVVKRAEILGDITRMEKALCVAGTHGKTTTSTILAHLLKQSHVDCNAFLGGIANNYKTNLLLSDKSDLVVVEADEFDRSFHHLTPALAIITAADPDHLDIYGTPEAYREAFEHFTALIRPGGYLIMKKGIAISPRTKPDVTALTYAVNEPADFYATDIDTENGELTFRWHYPDDNGTPLAVKLGVPLYINVENATAAMAAAYLNGVNILELQSGIASFAGSHRRFDRVLNTERFVLIDDYAHHPEELQASLNSVRKLYPNERILGIFQPHLYSRTADFYREFASALDLIDQTILIDIYPAREEPMPGVTSQLIADHMSRKPMAVLPREELTIFLSRHLKELPRIIIMLGAGNIDRLVLPVKELLVENIK</sequence>
<dbReference type="PANTHER" id="PTHR43445:SF3">
    <property type="entry name" value="UDP-N-ACETYLMURAMATE--L-ALANINE LIGASE"/>
    <property type="match status" value="1"/>
</dbReference>
<dbReference type="GO" id="GO:0009252">
    <property type="term" value="P:peptidoglycan biosynthetic process"/>
    <property type="evidence" value="ECO:0007669"/>
    <property type="project" value="UniProtKB-UniRule"/>
</dbReference>
<keyword evidence="19" id="KW-1185">Reference proteome</keyword>
<dbReference type="GO" id="GO:0005524">
    <property type="term" value="F:ATP binding"/>
    <property type="evidence" value="ECO:0007669"/>
    <property type="project" value="UniProtKB-UniRule"/>
</dbReference>
<dbReference type="PANTHER" id="PTHR43445">
    <property type="entry name" value="UDP-N-ACETYLMURAMATE--L-ALANINE LIGASE-RELATED"/>
    <property type="match status" value="1"/>
</dbReference>
<proteinExistence type="inferred from homology"/>
<comment type="similarity">
    <text evidence="14">Belongs to the MurCDEF family.</text>
</comment>
<evidence type="ECO:0000313" key="18">
    <source>
        <dbReference type="EMBL" id="KGN73313.1"/>
    </source>
</evidence>
<keyword evidence="5 14" id="KW-0436">Ligase</keyword>
<dbReference type="UniPathway" id="UPA00219"/>
<protein>
    <recommendedName>
        <fullName evidence="3 14">UDP-N-acetylmuramate--L-alanine ligase</fullName>
        <ecNumber evidence="3 14">6.3.2.8</ecNumber>
    </recommendedName>
    <alternativeName>
        <fullName evidence="14">UDP-N-acetylmuramoyl-L-alanine synthetase</fullName>
    </alternativeName>
</protein>
<evidence type="ECO:0000256" key="14">
    <source>
        <dbReference type="HAMAP-Rule" id="MF_00046"/>
    </source>
</evidence>
<evidence type="ECO:0000256" key="12">
    <source>
        <dbReference type="ARBA" id="ARBA00023316"/>
    </source>
</evidence>
<dbReference type="Gene3D" id="3.90.190.20">
    <property type="entry name" value="Mur ligase, C-terminal domain"/>
    <property type="match status" value="1"/>
</dbReference>
<comment type="subcellular location">
    <subcellularLocation>
        <location evidence="1 14">Cytoplasm</location>
    </subcellularLocation>
</comment>
<evidence type="ECO:0000256" key="6">
    <source>
        <dbReference type="ARBA" id="ARBA00022618"/>
    </source>
</evidence>
<dbReference type="InterPro" id="IPR000713">
    <property type="entry name" value="Mur_ligase_N"/>
</dbReference>
<dbReference type="Pfam" id="PF01225">
    <property type="entry name" value="Mur_ligase"/>
    <property type="match status" value="1"/>
</dbReference>
<dbReference type="InterPro" id="IPR013221">
    <property type="entry name" value="Mur_ligase_cen"/>
</dbReference>
<keyword evidence="8 14" id="KW-0067">ATP-binding</keyword>
<dbReference type="eggNOG" id="COG0773">
    <property type="taxonomic scope" value="Bacteria"/>
</dbReference>
<dbReference type="STRING" id="28115.HQ47_07495"/>
<evidence type="ECO:0000256" key="5">
    <source>
        <dbReference type="ARBA" id="ARBA00022598"/>
    </source>
</evidence>
<comment type="catalytic activity">
    <reaction evidence="13 14">
        <text>UDP-N-acetyl-alpha-D-muramate + L-alanine + ATP = UDP-N-acetyl-alpha-D-muramoyl-L-alanine + ADP + phosphate + H(+)</text>
        <dbReference type="Rhea" id="RHEA:23372"/>
        <dbReference type="ChEBI" id="CHEBI:15378"/>
        <dbReference type="ChEBI" id="CHEBI:30616"/>
        <dbReference type="ChEBI" id="CHEBI:43474"/>
        <dbReference type="ChEBI" id="CHEBI:57972"/>
        <dbReference type="ChEBI" id="CHEBI:70757"/>
        <dbReference type="ChEBI" id="CHEBI:83898"/>
        <dbReference type="ChEBI" id="CHEBI:456216"/>
        <dbReference type="EC" id="6.3.2.8"/>
    </reaction>
</comment>
<dbReference type="InterPro" id="IPR036615">
    <property type="entry name" value="Mur_ligase_C_dom_sf"/>
</dbReference>